<keyword evidence="2" id="KW-1185">Reference proteome</keyword>
<organism evidence="1 2">
    <name type="scientific">Violaceomyces palustris</name>
    <dbReference type="NCBI Taxonomy" id="1673888"/>
    <lineage>
        <taxon>Eukaryota</taxon>
        <taxon>Fungi</taxon>
        <taxon>Dikarya</taxon>
        <taxon>Basidiomycota</taxon>
        <taxon>Ustilaginomycotina</taxon>
        <taxon>Ustilaginomycetes</taxon>
        <taxon>Violaceomycetales</taxon>
        <taxon>Violaceomycetaceae</taxon>
        <taxon>Violaceomyces</taxon>
    </lineage>
</organism>
<name>A0ACD0P4C8_9BASI</name>
<reference evidence="1 2" key="1">
    <citation type="journal article" date="2018" name="Mol. Biol. Evol.">
        <title>Broad Genomic Sampling Reveals a Smut Pathogenic Ancestry of the Fungal Clade Ustilaginomycotina.</title>
        <authorList>
            <person name="Kijpornyongpan T."/>
            <person name="Mondo S.J."/>
            <person name="Barry K."/>
            <person name="Sandor L."/>
            <person name="Lee J."/>
            <person name="Lipzen A."/>
            <person name="Pangilinan J."/>
            <person name="LaButti K."/>
            <person name="Hainaut M."/>
            <person name="Henrissat B."/>
            <person name="Grigoriev I.V."/>
            <person name="Spatafora J.W."/>
            <person name="Aime M.C."/>
        </authorList>
    </citation>
    <scope>NUCLEOTIDE SEQUENCE [LARGE SCALE GENOMIC DNA]</scope>
    <source>
        <strain evidence="1 2">SA 807</strain>
    </source>
</reference>
<protein>
    <submittedName>
        <fullName evidence="1">Uncharacterized protein</fullName>
    </submittedName>
</protein>
<gene>
    <name evidence="1" type="ORF">IE53DRAFT_360412</name>
</gene>
<proteinExistence type="predicted"/>
<dbReference type="EMBL" id="KZ819751">
    <property type="protein sequence ID" value="PWN52919.1"/>
    <property type="molecule type" value="Genomic_DNA"/>
</dbReference>
<dbReference type="Proteomes" id="UP000245626">
    <property type="component" value="Unassembled WGS sequence"/>
</dbReference>
<evidence type="ECO:0000313" key="1">
    <source>
        <dbReference type="EMBL" id="PWN52919.1"/>
    </source>
</evidence>
<evidence type="ECO:0000313" key="2">
    <source>
        <dbReference type="Proteomes" id="UP000245626"/>
    </source>
</evidence>
<accession>A0ACD0P4C8</accession>
<sequence length="670" mass="75102">MVFRNVVAANLALGLLASRVFGLPSAPGRGASDHSSSDDPPTQQVSSASIGFRFKERSIVRFPSPERKPPIRPFFNSSWLQSQERENGWGDYDDIWLNDYELDDWKFGNRRKNRQELEMDEAEARYYKELEEWSEQMKDRSRWIVKAEESIVFEDSYPIQAPEPVSELQGVLDSVTKFALAVPAVNLPPLQNEHQSSISPSGNLVKGGSESRYEYFVSLTFSNGTFLEVPAGTTFFQVQGPPSTSSAYQQPIIEVTKPLKTYGQIRREEKEADALEALEGEQSSDIEDGEWDDDESCGTEMDAEMVAEVRIPQGGNLKAGGKYNVTVTLKWDGAKRLQPNAVELSLISSIWPSWSEKEMKEAGSPSKHIRELTARTTMWGSPTTTQTLWQDFDLEKRKQKDPMWMIERPGNLGPGAAKDVEVSKNQSVAQVVLEIRVPISTAPDFIARYIERGNKIHVRVFTGCDTSKGIGGDDPSDSIEASIDEWTSRRGKELLYRTGPRTAEVEVKVSAGEEPLMPIGYEKLPGSRPLVDYLSPEARAPHFHDPNSKRLPKETWFLKISDVTRLASEDPHQDLTRKTTRYTREACDFARGLGGGFMRGGKYVPRNNYDERCGSGDAYVGASWFTNVFQPWAMENKIRAKKPGVQSDDALENVGDGVEFFGHATRISLL</sequence>